<gene>
    <name evidence="2" type="ORF">F3N42_12490</name>
</gene>
<keyword evidence="1" id="KW-1133">Transmembrane helix</keyword>
<keyword evidence="1" id="KW-0812">Transmembrane</keyword>
<dbReference type="AlphaFoldDB" id="A0A5N0T7M6"/>
<proteinExistence type="predicted"/>
<sequence>MEKGFHSFARTARSRHTVSSTCSRLIFKAWTISVVMLMASPAMANNPAAHQGLNGWLVLGVITTVLASGLFLQSTTRRIR</sequence>
<evidence type="ECO:0000313" key="2">
    <source>
        <dbReference type="EMBL" id="KAA9130504.1"/>
    </source>
</evidence>
<name>A0A5N0T7M6_9GAMM</name>
<feature type="transmembrane region" description="Helical" evidence="1">
    <location>
        <begin position="55"/>
        <end position="72"/>
    </location>
</feature>
<feature type="transmembrane region" description="Helical" evidence="1">
    <location>
        <begin position="25"/>
        <end position="43"/>
    </location>
</feature>
<comment type="caution">
    <text evidence="2">The sequence shown here is derived from an EMBL/GenBank/DDBJ whole genome shotgun (WGS) entry which is preliminary data.</text>
</comment>
<dbReference type="RefSeq" id="WP_150864808.1">
    <property type="nucleotide sequence ID" value="NZ_VYXP01000007.1"/>
</dbReference>
<evidence type="ECO:0000313" key="3">
    <source>
        <dbReference type="Proteomes" id="UP000325372"/>
    </source>
</evidence>
<dbReference type="EMBL" id="VYXP01000007">
    <property type="protein sequence ID" value="KAA9130504.1"/>
    <property type="molecule type" value="Genomic_DNA"/>
</dbReference>
<keyword evidence="3" id="KW-1185">Reference proteome</keyword>
<reference evidence="2 3" key="1">
    <citation type="submission" date="2019-09" db="EMBL/GenBank/DDBJ databases">
        <title>Wenzhouxiangella sp. Genome sequencing and assembly.</title>
        <authorList>
            <person name="Zhang R."/>
        </authorList>
    </citation>
    <scope>NUCLEOTIDE SEQUENCE [LARGE SCALE GENOMIC DNA]</scope>
    <source>
        <strain evidence="2 3">W260</strain>
    </source>
</reference>
<accession>A0A5N0T7M6</accession>
<protein>
    <submittedName>
        <fullName evidence="2">Uncharacterized protein</fullName>
    </submittedName>
</protein>
<evidence type="ECO:0000256" key="1">
    <source>
        <dbReference type="SAM" id="Phobius"/>
    </source>
</evidence>
<dbReference type="Proteomes" id="UP000325372">
    <property type="component" value="Unassembled WGS sequence"/>
</dbReference>
<keyword evidence="1" id="KW-0472">Membrane</keyword>
<organism evidence="2 3">
    <name type="scientific">Marinihelvus fidelis</name>
    <dbReference type="NCBI Taxonomy" id="2613842"/>
    <lineage>
        <taxon>Bacteria</taxon>
        <taxon>Pseudomonadati</taxon>
        <taxon>Pseudomonadota</taxon>
        <taxon>Gammaproteobacteria</taxon>
        <taxon>Chromatiales</taxon>
        <taxon>Wenzhouxiangellaceae</taxon>
        <taxon>Marinihelvus</taxon>
    </lineage>
</organism>